<dbReference type="PANTHER" id="PTHR18834">
    <property type="entry name" value="STEROID RECEPTOR RNA ACTIVATOR 1"/>
    <property type="match status" value="1"/>
</dbReference>
<evidence type="ECO:0000313" key="2">
    <source>
        <dbReference type="EnsemblMetazoa" id="ADIR011672-PA"/>
    </source>
</evidence>
<dbReference type="AlphaFoldDB" id="A0A182NVH1"/>
<accession>A0A182NVH1</accession>
<dbReference type="GO" id="GO:0005634">
    <property type="term" value="C:nucleus"/>
    <property type="evidence" value="ECO:0007669"/>
    <property type="project" value="TreeGrafter"/>
</dbReference>
<name>A0A182NVH1_9DIPT</name>
<dbReference type="Proteomes" id="UP000075884">
    <property type="component" value="Unassembled WGS sequence"/>
</dbReference>
<dbReference type="STRING" id="7168.A0A182NVH1"/>
<feature type="region of interest" description="Disordered" evidence="1">
    <location>
        <begin position="1"/>
        <end position="91"/>
    </location>
</feature>
<reference evidence="2" key="2">
    <citation type="submission" date="2020-05" db="UniProtKB">
        <authorList>
            <consortium name="EnsemblMetazoa"/>
        </authorList>
    </citation>
    <scope>IDENTIFICATION</scope>
    <source>
        <strain evidence="2">WRAIR2</strain>
    </source>
</reference>
<dbReference type="EnsemblMetazoa" id="ADIR011672-RA">
    <property type="protein sequence ID" value="ADIR011672-PA"/>
    <property type="gene ID" value="ADIR011672"/>
</dbReference>
<evidence type="ECO:0008006" key="4">
    <source>
        <dbReference type="Google" id="ProtNLM"/>
    </source>
</evidence>
<keyword evidence="3" id="KW-1185">Reference proteome</keyword>
<dbReference type="InterPro" id="IPR040243">
    <property type="entry name" value="Steroid_recept_RNA_1"/>
</dbReference>
<sequence length="212" mass="23285">MSGENYRSATHDPGWNDPPKVATPPGATGNVQPKTLLNKRVPFPLQRPGINSSPATPSTTSSSQAPPLPQIPKSVPTGPAVAPGANSAANQDAELPNQDEMLRQIQAVFDEFVQYLDDPEKQADVEKRVNLIYQQFAENKLPDRLQKHLYELSSALKDKDDVRANVAHRSIACEYGSMSGMFAPVLRQFIFALQNEKTGTNNENEETDSKEN</sequence>
<dbReference type="PANTHER" id="PTHR18834:SF2">
    <property type="entry name" value="STEROID RECEPTOR RNA ACTIVATOR 1"/>
    <property type="match status" value="1"/>
</dbReference>
<dbReference type="Gene3D" id="1.20.940.10">
    <property type="entry name" value="Functional domain of the splicing factor Prp18"/>
    <property type="match status" value="1"/>
</dbReference>
<dbReference type="GO" id="GO:0003713">
    <property type="term" value="F:transcription coactivator activity"/>
    <property type="evidence" value="ECO:0007669"/>
    <property type="project" value="InterPro"/>
</dbReference>
<protein>
    <recommendedName>
        <fullName evidence="4">SRA1/Sec31 domain-containing protein</fullName>
    </recommendedName>
</protein>
<dbReference type="VEuPathDB" id="VectorBase:ADIR011672"/>
<reference evidence="3" key="1">
    <citation type="submission" date="2013-03" db="EMBL/GenBank/DDBJ databases">
        <title>The Genome Sequence of Anopheles dirus WRAIR2.</title>
        <authorList>
            <consortium name="The Broad Institute Genomics Platform"/>
            <person name="Neafsey D.E."/>
            <person name="Walton C."/>
            <person name="Walker B."/>
            <person name="Young S.K."/>
            <person name="Zeng Q."/>
            <person name="Gargeya S."/>
            <person name="Fitzgerald M."/>
            <person name="Haas B."/>
            <person name="Abouelleil A."/>
            <person name="Allen A.W."/>
            <person name="Alvarado L."/>
            <person name="Arachchi H.M."/>
            <person name="Berlin A.M."/>
            <person name="Chapman S.B."/>
            <person name="Gainer-Dewar J."/>
            <person name="Goldberg J."/>
            <person name="Griggs A."/>
            <person name="Gujja S."/>
            <person name="Hansen M."/>
            <person name="Howarth C."/>
            <person name="Imamovic A."/>
            <person name="Ireland A."/>
            <person name="Larimer J."/>
            <person name="McCowan C."/>
            <person name="Murphy C."/>
            <person name="Pearson M."/>
            <person name="Poon T.W."/>
            <person name="Priest M."/>
            <person name="Roberts A."/>
            <person name="Saif S."/>
            <person name="Shea T."/>
            <person name="Sisk P."/>
            <person name="Sykes S."/>
            <person name="Wortman J."/>
            <person name="Nusbaum C."/>
            <person name="Birren B."/>
        </authorList>
    </citation>
    <scope>NUCLEOTIDE SEQUENCE [LARGE SCALE GENOMIC DNA]</scope>
    <source>
        <strain evidence="3">WRAIR2</strain>
    </source>
</reference>
<proteinExistence type="predicted"/>
<evidence type="ECO:0000256" key="1">
    <source>
        <dbReference type="SAM" id="MobiDB-lite"/>
    </source>
</evidence>
<organism evidence="2 3">
    <name type="scientific">Anopheles dirus</name>
    <dbReference type="NCBI Taxonomy" id="7168"/>
    <lineage>
        <taxon>Eukaryota</taxon>
        <taxon>Metazoa</taxon>
        <taxon>Ecdysozoa</taxon>
        <taxon>Arthropoda</taxon>
        <taxon>Hexapoda</taxon>
        <taxon>Insecta</taxon>
        <taxon>Pterygota</taxon>
        <taxon>Neoptera</taxon>
        <taxon>Endopterygota</taxon>
        <taxon>Diptera</taxon>
        <taxon>Nematocera</taxon>
        <taxon>Culicoidea</taxon>
        <taxon>Culicidae</taxon>
        <taxon>Anophelinae</taxon>
        <taxon>Anopheles</taxon>
    </lineage>
</organism>
<dbReference type="GO" id="GO:0006357">
    <property type="term" value="P:regulation of transcription by RNA polymerase II"/>
    <property type="evidence" value="ECO:0007669"/>
    <property type="project" value="InterPro"/>
</dbReference>
<evidence type="ECO:0000313" key="3">
    <source>
        <dbReference type="Proteomes" id="UP000075884"/>
    </source>
</evidence>
<feature type="compositionally biased region" description="Low complexity" evidence="1">
    <location>
        <begin position="52"/>
        <end position="65"/>
    </location>
</feature>